<comment type="function">
    <text evidence="8">Transfers the 4'-phosphopantetheine moiety from coenzyme A to a Ser of acyl-carrier-protein.</text>
</comment>
<protein>
    <recommendedName>
        <fullName evidence="8">Holo-[acyl-carrier-protein] synthase</fullName>
        <shortName evidence="8">Holo-ACP synthase</shortName>
        <ecNumber evidence="8">2.7.8.7</ecNumber>
    </recommendedName>
    <alternativeName>
        <fullName evidence="8">4'-phosphopantetheinyl transferase AcpS</fullName>
    </alternativeName>
</protein>
<dbReference type="InterPro" id="IPR037143">
    <property type="entry name" value="4-PPantetheinyl_Trfase_dom_sf"/>
</dbReference>
<comment type="similarity">
    <text evidence="8">Belongs to the P-Pant transferase superfamily. AcpS family.</text>
</comment>
<dbReference type="GO" id="GO:0005737">
    <property type="term" value="C:cytoplasm"/>
    <property type="evidence" value="ECO:0007669"/>
    <property type="project" value="UniProtKB-SubCell"/>
</dbReference>
<feature type="region of interest" description="Disordered" evidence="9">
    <location>
        <begin position="1"/>
        <end position="26"/>
    </location>
</feature>
<dbReference type="NCBIfam" id="TIGR00516">
    <property type="entry name" value="acpS"/>
    <property type="match status" value="1"/>
</dbReference>
<sequence>MRPLSRPRPENTAGLPAGGSPAPPRLRVGTDVVAIARIDELTSADTGWQDGIFTARELAYCRRRRRPADHLAARFAAKEAVLKALGTGMGAGMEWTDIEVVNDRAGRPRARLHGEVAATAERLGMQQIDISMTHSAGIALAQALLVCAPEGDNES</sequence>
<keyword evidence="4 8" id="KW-0276">Fatty acid metabolism</keyword>
<keyword evidence="8" id="KW-0963">Cytoplasm</keyword>
<dbReference type="HAMAP" id="MF_00101">
    <property type="entry name" value="AcpS"/>
    <property type="match status" value="1"/>
</dbReference>
<keyword evidence="5 8" id="KW-0460">Magnesium</keyword>
<comment type="catalytic activity">
    <reaction evidence="8">
        <text>apo-[ACP] + CoA = holo-[ACP] + adenosine 3',5'-bisphosphate + H(+)</text>
        <dbReference type="Rhea" id="RHEA:12068"/>
        <dbReference type="Rhea" id="RHEA-COMP:9685"/>
        <dbReference type="Rhea" id="RHEA-COMP:9690"/>
        <dbReference type="ChEBI" id="CHEBI:15378"/>
        <dbReference type="ChEBI" id="CHEBI:29999"/>
        <dbReference type="ChEBI" id="CHEBI:57287"/>
        <dbReference type="ChEBI" id="CHEBI:58343"/>
        <dbReference type="ChEBI" id="CHEBI:64479"/>
        <dbReference type="EC" id="2.7.8.7"/>
    </reaction>
</comment>
<dbReference type="InterPro" id="IPR004568">
    <property type="entry name" value="Ppantetheine-prot_Trfase_dom"/>
</dbReference>
<accession>A0A2K8GNU6</accession>
<name>A0A2K8GNU6_STRAT</name>
<keyword evidence="1 8" id="KW-0444">Lipid biosynthesis</keyword>
<evidence type="ECO:0000313" key="11">
    <source>
        <dbReference type="EMBL" id="ASA40356.1"/>
    </source>
</evidence>
<dbReference type="Pfam" id="PF01648">
    <property type="entry name" value="ACPS"/>
    <property type="match status" value="1"/>
</dbReference>
<dbReference type="NCBIfam" id="TIGR00556">
    <property type="entry name" value="pantethn_trn"/>
    <property type="match status" value="1"/>
</dbReference>
<gene>
    <name evidence="8" type="primary">acpS</name>
</gene>
<keyword evidence="3 8" id="KW-0479">Metal-binding</keyword>
<dbReference type="GO" id="GO:0000287">
    <property type="term" value="F:magnesium ion binding"/>
    <property type="evidence" value="ECO:0007669"/>
    <property type="project" value="UniProtKB-UniRule"/>
</dbReference>
<evidence type="ECO:0000256" key="3">
    <source>
        <dbReference type="ARBA" id="ARBA00022723"/>
    </source>
</evidence>
<feature type="domain" description="4'-phosphopantetheinyl transferase" evidence="10">
    <location>
        <begin position="27"/>
        <end position="132"/>
    </location>
</feature>
<dbReference type="InterPro" id="IPR008278">
    <property type="entry name" value="4-PPantetheinyl_Trfase_dom"/>
</dbReference>
<evidence type="ECO:0000256" key="9">
    <source>
        <dbReference type="SAM" id="MobiDB-lite"/>
    </source>
</evidence>
<comment type="cofactor">
    <cofactor evidence="8">
        <name>Mg(2+)</name>
        <dbReference type="ChEBI" id="CHEBI:18420"/>
    </cofactor>
</comment>
<feature type="binding site" evidence="8">
    <location>
        <position position="31"/>
    </location>
    <ligand>
        <name>Mg(2+)</name>
        <dbReference type="ChEBI" id="CHEBI:18420"/>
    </ligand>
</feature>
<dbReference type="EMBL" id="KY457564">
    <property type="protein sequence ID" value="ASA40356.1"/>
    <property type="molecule type" value="Genomic_DNA"/>
</dbReference>
<dbReference type="GO" id="GO:0006633">
    <property type="term" value="P:fatty acid biosynthetic process"/>
    <property type="evidence" value="ECO:0007669"/>
    <property type="project" value="UniProtKB-UniRule"/>
</dbReference>
<evidence type="ECO:0000256" key="8">
    <source>
        <dbReference type="HAMAP-Rule" id="MF_00101"/>
    </source>
</evidence>
<reference evidence="11" key="1">
    <citation type="submission" date="2017-01" db="EMBL/GenBank/DDBJ databases">
        <title>Activation of Natural Products Biosynthetic Pathways via Protein-Modification Level Regulation.</title>
        <authorList>
            <person name="Zhang B."/>
            <person name="Tian W."/>
            <person name="Wang S."/>
            <person name="Jia X."/>
            <person name="Pierens G."/>
            <person name="Chen W."/>
            <person name="Yang S."/>
            <person name="Ma H."/>
            <person name="Deng Z."/>
            <person name="Qu X."/>
        </authorList>
    </citation>
    <scope>NUCLEOTIDE SEQUENCE</scope>
    <source>
        <strain evidence="11">NRRL 3238</strain>
    </source>
</reference>
<evidence type="ECO:0000259" key="10">
    <source>
        <dbReference type="Pfam" id="PF01648"/>
    </source>
</evidence>
<dbReference type="InterPro" id="IPR002582">
    <property type="entry name" value="ACPS"/>
</dbReference>
<dbReference type="SUPFAM" id="SSF56214">
    <property type="entry name" value="4'-phosphopantetheinyl transferase"/>
    <property type="match status" value="1"/>
</dbReference>
<evidence type="ECO:0000256" key="6">
    <source>
        <dbReference type="ARBA" id="ARBA00023098"/>
    </source>
</evidence>
<organism evidence="11">
    <name type="scientific">Streptomyces antibioticus</name>
    <dbReference type="NCBI Taxonomy" id="1890"/>
    <lineage>
        <taxon>Bacteria</taxon>
        <taxon>Bacillati</taxon>
        <taxon>Actinomycetota</taxon>
        <taxon>Actinomycetes</taxon>
        <taxon>Kitasatosporales</taxon>
        <taxon>Streptomycetaceae</taxon>
        <taxon>Streptomyces</taxon>
    </lineage>
</organism>
<keyword evidence="6 8" id="KW-0443">Lipid metabolism</keyword>
<comment type="subcellular location">
    <subcellularLocation>
        <location evidence="8">Cytoplasm</location>
    </subcellularLocation>
</comment>
<keyword evidence="2 8" id="KW-0808">Transferase</keyword>
<proteinExistence type="inferred from homology"/>
<evidence type="ECO:0000256" key="5">
    <source>
        <dbReference type="ARBA" id="ARBA00022842"/>
    </source>
</evidence>
<evidence type="ECO:0000256" key="7">
    <source>
        <dbReference type="ARBA" id="ARBA00023160"/>
    </source>
</evidence>
<dbReference type="GO" id="GO:0008897">
    <property type="term" value="F:holo-[acyl-carrier-protein] synthase activity"/>
    <property type="evidence" value="ECO:0007669"/>
    <property type="project" value="UniProtKB-UniRule"/>
</dbReference>
<evidence type="ECO:0000256" key="1">
    <source>
        <dbReference type="ARBA" id="ARBA00022516"/>
    </source>
</evidence>
<dbReference type="Gene3D" id="3.90.470.20">
    <property type="entry name" value="4'-phosphopantetheinyl transferase domain"/>
    <property type="match status" value="1"/>
</dbReference>
<dbReference type="EC" id="2.7.8.7" evidence="8"/>
<feature type="binding site" evidence="8">
    <location>
        <position position="79"/>
    </location>
    <ligand>
        <name>Mg(2+)</name>
        <dbReference type="ChEBI" id="CHEBI:18420"/>
    </ligand>
</feature>
<dbReference type="AlphaFoldDB" id="A0A2K8GNU6"/>
<keyword evidence="7 8" id="KW-0275">Fatty acid biosynthesis</keyword>
<evidence type="ECO:0000256" key="2">
    <source>
        <dbReference type="ARBA" id="ARBA00022679"/>
    </source>
</evidence>
<evidence type="ECO:0000256" key="4">
    <source>
        <dbReference type="ARBA" id="ARBA00022832"/>
    </source>
</evidence>